<dbReference type="EMBL" id="JASCZI010090667">
    <property type="protein sequence ID" value="MED6144526.1"/>
    <property type="molecule type" value="Genomic_DNA"/>
</dbReference>
<proteinExistence type="predicted"/>
<name>A0ABU6T757_9FABA</name>
<organism evidence="1 2">
    <name type="scientific">Stylosanthes scabra</name>
    <dbReference type="NCBI Taxonomy" id="79078"/>
    <lineage>
        <taxon>Eukaryota</taxon>
        <taxon>Viridiplantae</taxon>
        <taxon>Streptophyta</taxon>
        <taxon>Embryophyta</taxon>
        <taxon>Tracheophyta</taxon>
        <taxon>Spermatophyta</taxon>
        <taxon>Magnoliopsida</taxon>
        <taxon>eudicotyledons</taxon>
        <taxon>Gunneridae</taxon>
        <taxon>Pentapetalae</taxon>
        <taxon>rosids</taxon>
        <taxon>fabids</taxon>
        <taxon>Fabales</taxon>
        <taxon>Fabaceae</taxon>
        <taxon>Papilionoideae</taxon>
        <taxon>50 kb inversion clade</taxon>
        <taxon>dalbergioids sensu lato</taxon>
        <taxon>Dalbergieae</taxon>
        <taxon>Pterocarpus clade</taxon>
        <taxon>Stylosanthes</taxon>
    </lineage>
</organism>
<comment type="caution">
    <text evidence="1">The sequence shown here is derived from an EMBL/GenBank/DDBJ whole genome shotgun (WGS) entry which is preliminary data.</text>
</comment>
<gene>
    <name evidence="1" type="ORF">PIB30_016373</name>
</gene>
<evidence type="ECO:0000313" key="1">
    <source>
        <dbReference type="EMBL" id="MED6144526.1"/>
    </source>
</evidence>
<protein>
    <submittedName>
        <fullName evidence="1">Uncharacterized protein</fullName>
    </submittedName>
</protein>
<dbReference type="Proteomes" id="UP001341840">
    <property type="component" value="Unassembled WGS sequence"/>
</dbReference>
<accession>A0ABU6T757</accession>
<keyword evidence="2" id="KW-1185">Reference proteome</keyword>
<reference evidence="1 2" key="1">
    <citation type="journal article" date="2023" name="Plants (Basel)">
        <title>Bridging the Gap: Combining Genomics and Transcriptomics Approaches to Understand Stylosanthes scabra, an Orphan Legume from the Brazilian Caatinga.</title>
        <authorList>
            <person name="Ferreira-Neto J.R.C."/>
            <person name="da Silva M.D."/>
            <person name="Binneck E."/>
            <person name="de Melo N.F."/>
            <person name="da Silva R.H."/>
            <person name="de Melo A.L.T.M."/>
            <person name="Pandolfi V."/>
            <person name="Bustamante F.O."/>
            <person name="Brasileiro-Vidal A.C."/>
            <person name="Benko-Iseppon A.M."/>
        </authorList>
    </citation>
    <scope>NUCLEOTIDE SEQUENCE [LARGE SCALE GENOMIC DNA]</scope>
    <source>
        <tissue evidence="1">Leaves</tissue>
    </source>
</reference>
<evidence type="ECO:0000313" key="2">
    <source>
        <dbReference type="Proteomes" id="UP001341840"/>
    </source>
</evidence>
<sequence length="364" mass="39719">MEIHHDAIYTVEEYVPYGSSQQSHPKPCRSMLNRIPEEGDSERGFLEKEGSVKIALLSDGLTQGRGIESENLIEYSRGTSTTPSDPNEYYQSHQLDPHQEGRRVPLTLQTEKPIVIHLILPPTICCVRVSHSQPYATPAVAGLRACPSRRFCHFLSAVADVLRDGAIFGATCGSLLSTIAQGSNAIGLYDFHRCRFAQDHHCVVFYSCGRCSSHRRRGFTLSPYGSADLGATRNSVAQSITLPQLFVRATASSSWVPPFIFRATASSAPTKAYACNCRCGGFGGGRFTPSDVDSRAASTSGAFQSSSPVSASGSFKPKYILLPPFTCECVILHLLPPPQLHRITVACCFFNDFPSLWVRIVAPL</sequence>